<reference evidence="4" key="1">
    <citation type="journal article" date="2013" name="Nat. Biotechnol.">
        <title>Draft genome sequence of chickpea (Cicer arietinum) provides a resource for trait improvement.</title>
        <authorList>
            <person name="Varshney R.K."/>
            <person name="Song C."/>
            <person name="Saxena R.K."/>
            <person name="Azam S."/>
            <person name="Yu S."/>
            <person name="Sharpe A.G."/>
            <person name="Cannon S."/>
            <person name="Baek J."/>
            <person name="Rosen B.D."/>
            <person name="Tar'an B."/>
            <person name="Millan T."/>
            <person name="Zhang X."/>
            <person name="Ramsay L.D."/>
            <person name="Iwata A."/>
            <person name="Wang Y."/>
            <person name="Nelson W."/>
            <person name="Farmer A.D."/>
            <person name="Gaur P.M."/>
            <person name="Soderlund C."/>
            <person name="Penmetsa R.V."/>
            <person name="Xu C."/>
            <person name="Bharti A.K."/>
            <person name="He W."/>
            <person name="Winter P."/>
            <person name="Zhao S."/>
            <person name="Hane J.K."/>
            <person name="Carrasquilla-Garcia N."/>
            <person name="Condie J.A."/>
            <person name="Upadhyaya H.D."/>
            <person name="Luo M.C."/>
            <person name="Thudi M."/>
            <person name="Gowda C.L."/>
            <person name="Singh N.P."/>
            <person name="Lichtenzveig J."/>
            <person name="Gali K.K."/>
            <person name="Rubio J."/>
            <person name="Nadarajan N."/>
            <person name="Dolezel J."/>
            <person name="Bansal K.C."/>
            <person name="Xu X."/>
            <person name="Edwards D."/>
            <person name="Zhang G."/>
            <person name="Kahl G."/>
            <person name="Gil J."/>
            <person name="Singh K.B."/>
            <person name="Datta S.K."/>
            <person name="Jackson S.A."/>
            <person name="Wang J."/>
            <person name="Cook D.R."/>
        </authorList>
    </citation>
    <scope>NUCLEOTIDE SEQUENCE [LARGE SCALE GENOMIC DNA]</scope>
    <source>
        <strain evidence="4">cv. CDC Frontier</strain>
    </source>
</reference>
<dbReference type="eggNOG" id="KOG0118">
    <property type="taxonomic scope" value="Eukaryota"/>
</dbReference>
<feature type="domain" description="RRM" evidence="3">
    <location>
        <begin position="70"/>
        <end position="148"/>
    </location>
</feature>
<dbReference type="GO" id="GO:0003723">
    <property type="term" value="F:RNA binding"/>
    <property type="evidence" value="ECO:0007669"/>
    <property type="project" value="UniProtKB-UniRule"/>
</dbReference>
<dbReference type="SUPFAM" id="SSF54928">
    <property type="entry name" value="RNA-binding domain, RBD"/>
    <property type="match status" value="1"/>
</dbReference>
<dbReference type="AlphaFoldDB" id="A0A1S2YQJ1"/>
<dbReference type="OrthoDB" id="272703at2759"/>
<evidence type="ECO:0000256" key="1">
    <source>
        <dbReference type="ARBA" id="ARBA00022884"/>
    </source>
</evidence>
<dbReference type="Proteomes" id="UP000087171">
    <property type="component" value="Chromosome Ca7"/>
</dbReference>
<reference evidence="5" key="2">
    <citation type="submission" date="2025-08" db="UniProtKB">
        <authorList>
            <consortium name="RefSeq"/>
        </authorList>
    </citation>
    <scope>IDENTIFICATION</scope>
    <source>
        <tissue evidence="5">Etiolated seedlings</tissue>
    </source>
</reference>
<evidence type="ECO:0000313" key="5">
    <source>
        <dbReference type="RefSeq" id="XP_004508368.1"/>
    </source>
</evidence>
<accession>A0A1S2YQJ1</accession>
<dbReference type="GO" id="GO:0000398">
    <property type="term" value="P:mRNA splicing, via spliceosome"/>
    <property type="evidence" value="ECO:0007669"/>
    <property type="project" value="TreeGrafter"/>
</dbReference>
<keyword evidence="1 2" id="KW-0694">RNA-binding</keyword>
<proteinExistence type="predicted"/>
<organism evidence="4 5">
    <name type="scientific">Cicer arietinum</name>
    <name type="common">Chickpea</name>
    <name type="synonym">Garbanzo</name>
    <dbReference type="NCBI Taxonomy" id="3827"/>
    <lineage>
        <taxon>Eukaryota</taxon>
        <taxon>Viridiplantae</taxon>
        <taxon>Streptophyta</taxon>
        <taxon>Embryophyta</taxon>
        <taxon>Tracheophyta</taxon>
        <taxon>Spermatophyta</taxon>
        <taxon>Magnoliopsida</taxon>
        <taxon>eudicotyledons</taxon>
        <taxon>Gunneridae</taxon>
        <taxon>Pentapetalae</taxon>
        <taxon>rosids</taxon>
        <taxon>fabids</taxon>
        <taxon>Fabales</taxon>
        <taxon>Fabaceae</taxon>
        <taxon>Papilionoideae</taxon>
        <taxon>50 kb inversion clade</taxon>
        <taxon>NPAAA clade</taxon>
        <taxon>Hologalegina</taxon>
        <taxon>IRL clade</taxon>
        <taxon>Cicereae</taxon>
        <taxon>Cicer</taxon>
    </lineage>
</organism>
<dbReference type="PANTHER" id="PTHR45880:SF2">
    <property type="entry name" value="GLYCINE-RICH RNA-BINDING PROTEIN 4, MITOCHONDRIAL ISOFORM X1"/>
    <property type="match status" value="1"/>
</dbReference>
<evidence type="ECO:0000259" key="3">
    <source>
        <dbReference type="PROSITE" id="PS50102"/>
    </source>
</evidence>
<dbReference type="Pfam" id="PF00076">
    <property type="entry name" value="RRM_1"/>
    <property type="match status" value="1"/>
</dbReference>
<evidence type="ECO:0000256" key="2">
    <source>
        <dbReference type="PROSITE-ProRule" id="PRU00176"/>
    </source>
</evidence>
<dbReference type="SMART" id="SM00360">
    <property type="entry name" value="RRM"/>
    <property type="match status" value="1"/>
</dbReference>
<dbReference type="STRING" id="3827.A0A1S2YQJ1"/>
<dbReference type="GO" id="GO:0005686">
    <property type="term" value="C:U2 snRNP"/>
    <property type="evidence" value="ECO:0007669"/>
    <property type="project" value="TreeGrafter"/>
</dbReference>
<dbReference type="InterPro" id="IPR012677">
    <property type="entry name" value="Nucleotide-bd_a/b_plait_sf"/>
</dbReference>
<gene>
    <name evidence="5" type="primary">LOC101496584</name>
</gene>
<dbReference type="InterPro" id="IPR051847">
    <property type="entry name" value="RNA_proc/Spliceosome_comp"/>
</dbReference>
<name>A0A1S2YQJ1_CICAR</name>
<dbReference type="PANTHER" id="PTHR45880">
    <property type="entry name" value="RNA-BINDING MOTIF PROTEIN, X-LINKED 2"/>
    <property type="match status" value="1"/>
</dbReference>
<dbReference type="GO" id="GO:0071011">
    <property type="term" value="C:precatalytic spliceosome"/>
    <property type="evidence" value="ECO:0007669"/>
    <property type="project" value="TreeGrafter"/>
</dbReference>
<sequence length="162" mass="17940">MALEELACCKPQIELLPRLGKWKQSVSRINFSLSNLASIALPNAPYPRFCCRAASTSESSVEYTIPSSSTKIFIKGLPLSISEVRLTKVFSGFGEVTQVKILIDKESGQSLGFAYISFDKEESAQLAAKEMNGKFFDGRFIYVSIAKPGSSKSWKRTTAYKF</sequence>
<dbReference type="RefSeq" id="XP_004508368.1">
    <property type="nucleotide sequence ID" value="XM_004508311.3"/>
</dbReference>
<dbReference type="Gene3D" id="3.30.70.330">
    <property type="match status" value="1"/>
</dbReference>
<protein>
    <submittedName>
        <fullName evidence="5">Glycine-rich RNA-binding protein 4, mitochondrial</fullName>
    </submittedName>
</protein>
<dbReference type="PROSITE" id="PS50102">
    <property type="entry name" value="RRM"/>
    <property type="match status" value="1"/>
</dbReference>
<dbReference type="InterPro" id="IPR000504">
    <property type="entry name" value="RRM_dom"/>
</dbReference>
<evidence type="ECO:0000313" key="4">
    <source>
        <dbReference type="Proteomes" id="UP000087171"/>
    </source>
</evidence>
<keyword evidence="4" id="KW-1185">Reference proteome</keyword>
<dbReference type="PaxDb" id="3827-XP_004508368.1"/>
<dbReference type="KEGG" id="cam:101496584"/>
<dbReference type="GeneID" id="101496584"/>
<dbReference type="GO" id="GO:0071013">
    <property type="term" value="C:catalytic step 2 spliceosome"/>
    <property type="evidence" value="ECO:0007669"/>
    <property type="project" value="TreeGrafter"/>
</dbReference>
<dbReference type="InterPro" id="IPR035979">
    <property type="entry name" value="RBD_domain_sf"/>
</dbReference>